<dbReference type="EMBL" id="JBHUFL010000002">
    <property type="protein sequence ID" value="MFD1834977.1"/>
    <property type="molecule type" value="Genomic_DNA"/>
</dbReference>
<comment type="cofactor">
    <cofactor evidence="1">
        <name>FAD</name>
        <dbReference type="ChEBI" id="CHEBI:57692"/>
    </cofactor>
</comment>
<dbReference type="Pfam" id="PF07992">
    <property type="entry name" value="Pyr_redox_2"/>
    <property type="match status" value="1"/>
</dbReference>
<dbReference type="PIRSF" id="PIRSF000350">
    <property type="entry name" value="Mercury_reductase_MerA"/>
    <property type="match status" value="1"/>
</dbReference>
<dbReference type="InterPro" id="IPR001100">
    <property type="entry name" value="Pyr_nuc-diS_OxRdtase"/>
</dbReference>
<feature type="compositionally biased region" description="Low complexity" evidence="6">
    <location>
        <begin position="8"/>
        <end position="17"/>
    </location>
</feature>
<dbReference type="SUPFAM" id="SSF51905">
    <property type="entry name" value="FAD/NAD(P)-binding domain"/>
    <property type="match status" value="1"/>
</dbReference>
<evidence type="ECO:0000313" key="9">
    <source>
        <dbReference type="EMBL" id="MFD1834977.1"/>
    </source>
</evidence>
<keyword evidence="5" id="KW-0520">NAD</keyword>
<evidence type="ECO:0000256" key="4">
    <source>
        <dbReference type="ARBA" id="ARBA00022827"/>
    </source>
</evidence>
<keyword evidence="4" id="KW-0274">FAD</keyword>
<name>A0ABW4PXJ5_9MICO</name>
<dbReference type="Proteomes" id="UP001597280">
    <property type="component" value="Unassembled WGS sequence"/>
</dbReference>
<dbReference type="InterPro" id="IPR016156">
    <property type="entry name" value="FAD/NAD-linked_Rdtase_dimer_sf"/>
</dbReference>
<dbReference type="SUPFAM" id="SSF55424">
    <property type="entry name" value="FAD/NAD-linked reductases, dimerisation (C-terminal) domain"/>
    <property type="match status" value="1"/>
</dbReference>
<evidence type="ECO:0000259" key="7">
    <source>
        <dbReference type="Pfam" id="PF02852"/>
    </source>
</evidence>
<feature type="region of interest" description="Disordered" evidence="6">
    <location>
        <begin position="1"/>
        <end position="26"/>
    </location>
</feature>
<dbReference type="InterPro" id="IPR050151">
    <property type="entry name" value="Class-I_Pyr_Nuc-Dis_Oxidored"/>
</dbReference>
<evidence type="ECO:0000256" key="1">
    <source>
        <dbReference type="ARBA" id="ARBA00001974"/>
    </source>
</evidence>
<keyword evidence="10" id="KW-1185">Reference proteome</keyword>
<evidence type="ECO:0000259" key="8">
    <source>
        <dbReference type="Pfam" id="PF07992"/>
    </source>
</evidence>
<comment type="similarity">
    <text evidence="2">Belongs to the class-I pyridine nucleotide-disulfide oxidoreductase family.</text>
</comment>
<feature type="region of interest" description="Disordered" evidence="6">
    <location>
        <begin position="373"/>
        <end position="394"/>
    </location>
</feature>
<feature type="domain" description="Pyridine nucleotide-disulphide oxidoreductase dimerisation" evidence="7">
    <location>
        <begin position="396"/>
        <end position="502"/>
    </location>
</feature>
<dbReference type="PRINTS" id="PR00411">
    <property type="entry name" value="PNDRDTASEI"/>
</dbReference>
<dbReference type="InterPro" id="IPR023753">
    <property type="entry name" value="FAD/NAD-binding_dom"/>
</dbReference>
<dbReference type="PANTHER" id="PTHR22912:SF151">
    <property type="entry name" value="DIHYDROLIPOYL DEHYDROGENASE, MITOCHONDRIAL"/>
    <property type="match status" value="1"/>
</dbReference>
<evidence type="ECO:0000256" key="3">
    <source>
        <dbReference type="ARBA" id="ARBA00022630"/>
    </source>
</evidence>
<dbReference type="Gene3D" id="3.30.390.30">
    <property type="match status" value="1"/>
</dbReference>
<dbReference type="PANTHER" id="PTHR22912">
    <property type="entry name" value="DISULFIDE OXIDOREDUCTASE"/>
    <property type="match status" value="1"/>
</dbReference>
<organism evidence="9 10">
    <name type="scientific">Brachybacterium rhamnosum</name>
    <dbReference type="NCBI Taxonomy" id="173361"/>
    <lineage>
        <taxon>Bacteria</taxon>
        <taxon>Bacillati</taxon>
        <taxon>Actinomycetota</taxon>
        <taxon>Actinomycetes</taxon>
        <taxon>Micrococcales</taxon>
        <taxon>Dermabacteraceae</taxon>
        <taxon>Brachybacterium</taxon>
    </lineage>
</organism>
<dbReference type="Pfam" id="PF02852">
    <property type="entry name" value="Pyr_redox_dim"/>
    <property type="match status" value="1"/>
</dbReference>
<proteinExistence type="inferred from homology"/>
<reference evidence="10" key="1">
    <citation type="journal article" date="2019" name="Int. J. Syst. Evol. Microbiol.">
        <title>The Global Catalogue of Microorganisms (GCM) 10K type strain sequencing project: providing services to taxonomists for standard genome sequencing and annotation.</title>
        <authorList>
            <consortium name="The Broad Institute Genomics Platform"/>
            <consortium name="The Broad Institute Genome Sequencing Center for Infectious Disease"/>
            <person name="Wu L."/>
            <person name="Ma J."/>
        </authorList>
    </citation>
    <scope>NUCLEOTIDE SEQUENCE [LARGE SCALE GENOMIC DNA]</scope>
    <source>
        <strain evidence="10">JCM 11650</strain>
    </source>
</reference>
<dbReference type="InterPro" id="IPR036188">
    <property type="entry name" value="FAD/NAD-bd_sf"/>
</dbReference>
<dbReference type="RefSeq" id="WP_343904195.1">
    <property type="nucleotide sequence ID" value="NZ_BAAAIS010000002.1"/>
</dbReference>
<keyword evidence="3" id="KW-0285">Flavoprotein</keyword>
<comment type="caution">
    <text evidence="9">The sequence shown here is derived from an EMBL/GenBank/DDBJ whole genome shotgun (WGS) entry which is preliminary data.</text>
</comment>
<gene>
    <name evidence="9" type="ORF">ACFSDA_07785</name>
</gene>
<accession>A0ABW4PXJ5</accession>
<sequence>MSTAAQGPSTTTAAESTTPEDRPDPQTVTADVVVIGGGPVGENLAQYAIEGTDLTAVIVERELMGGECSYYACMPSKALLRPIDVAHTAAHLDGLTTPRIEPAGLLARRDAWVSGYDDAGQVSWAEGAGIRVVRGHAVLTGERELRVGPGEGPAAGADAVTVRARRRVVIATGSVPVIPEAFTGLEPWTSRDATGVVEVPASLAIVGGGVVAVEAATWMAALGSEVTVIVRGEGLLGAEEPFAGIHVREALEAAGVTVLTGTTVASARRERAEATGLGRVHGGEVTLELSGGDAVGEARTLTAAEVLVATGRRPRLDDVGLDALGLTPQDVTSGGLPSWLAAVGDASGEAPLTHWGKYRARVLGAAIRAEALREQGQPDRADGADGTEPVPEEVPVPQVIFTDPQVARVGLTERAAWEAGHEVVTAQVPFTGAAGTALLRDDAAGTAQIVVDAATRTLLGATLVGPEAGELIHAATVAIVGRVPVRVLRHAVASYPSASEIWLRLLEELPREYRVR</sequence>
<feature type="compositionally biased region" description="Basic and acidic residues" evidence="6">
    <location>
        <begin position="373"/>
        <end position="383"/>
    </location>
</feature>
<evidence type="ECO:0000313" key="10">
    <source>
        <dbReference type="Proteomes" id="UP001597280"/>
    </source>
</evidence>
<evidence type="ECO:0000256" key="5">
    <source>
        <dbReference type="ARBA" id="ARBA00023027"/>
    </source>
</evidence>
<evidence type="ECO:0000256" key="6">
    <source>
        <dbReference type="SAM" id="MobiDB-lite"/>
    </source>
</evidence>
<protein>
    <submittedName>
        <fullName evidence="9">NAD(P)/FAD-dependent oxidoreductase</fullName>
    </submittedName>
</protein>
<evidence type="ECO:0000256" key="2">
    <source>
        <dbReference type="ARBA" id="ARBA00007532"/>
    </source>
</evidence>
<dbReference type="InterPro" id="IPR004099">
    <property type="entry name" value="Pyr_nucl-diS_OxRdtase_dimer"/>
</dbReference>
<dbReference type="PRINTS" id="PR00368">
    <property type="entry name" value="FADPNR"/>
</dbReference>
<dbReference type="Gene3D" id="3.50.50.60">
    <property type="entry name" value="FAD/NAD(P)-binding domain"/>
    <property type="match status" value="2"/>
</dbReference>
<feature type="domain" description="FAD/NAD(P)-binding" evidence="8">
    <location>
        <begin position="31"/>
        <end position="326"/>
    </location>
</feature>